<dbReference type="Proteomes" id="UP001596072">
    <property type="component" value="Unassembled WGS sequence"/>
</dbReference>
<dbReference type="PANTHER" id="PTHR30146:SF109">
    <property type="entry name" value="HTH-TYPE TRANSCRIPTIONAL REGULATOR GALS"/>
    <property type="match status" value="1"/>
</dbReference>
<name>A0ABW0ZED9_9ACTN</name>
<dbReference type="SUPFAM" id="SSF47413">
    <property type="entry name" value="lambda repressor-like DNA-binding domains"/>
    <property type="match status" value="1"/>
</dbReference>
<dbReference type="CDD" id="cd06267">
    <property type="entry name" value="PBP1_LacI_sugar_binding-like"/>
    <property type="match status" value="1"/>
</dbReference>
<dbReference type="InterPro" id="IPR028082">
    <property type="entry name" value="Peripla_BP_I"/>
</dbReference>
<dbReference type="InterPro" id="IPR010982">
    <property type="entry name" value="Lambda_DNA-bd_dom_sf"/>
</dbReference>
<dbReference type="GO" id="GO:0003677">
    <property type="term" value="F:DNA binding"/>
    <property type="evidence" value="ECO:0007669"/>
    <property type="project" value="UniProtKB-KW"/>
</dbReference>
<dbReference type="Pfam" id="PF00356">
    <property type="entry name" value="LacI"/>
    <property type="match status" value="1"/>
</dbReference>
<keyword evidence="2 5" id="KW-0238">DNA-binding</keyword>
<evidence type="ECO:0000313" key="6">
    <source>
        <dbReference type="Proteomes" id="UP001596072"/>
    </source>
</evidence>
<keyword evidence="3" id="KW-0804">Transcription</keyword>
<evidence type="ECO:0000313" key="5">
    <source>
        <dbReference type="EMBL" id="MFC5729381.1"/>
    </source>
</evidence>
<dbReference type="InterPro" id="IPR046335">
    <property type="entry name" value="LacI/GalR-like_sensor"/>
</dbReference>
<evidence type="ECO:0000256" key="1">
    <source>
        <dbReference type="ARBA" id="ARBA00023015"/>
    </source>
</evidence>
<feature type="domain" description="HTH lacI-type" evidence="4">
    <location>
        <begin position="4"/>
        <end position="58"/>
    </location>
</feature>
<dbReference type="Gene3D" id="3.40.50.2300">
    <property type="match status" value="2"/>
</dbReference>
<keyword evidence="1" id="KW-0805">Transcription regulation</keyword>
<comment type="caution">
    <text evidence="5">The sequence shown here is derived from an EMBL/GenBank/DDBJ whole genome shotgun (WGS) entry which is preliminary data.</text>
</comment>
<dbReference type="InterPro" id="IPR000843">
    <property type="entry name" value="HTH_LacI"/>
</dbReference>
<dbReference type="EMBL" id="JBHSNS010000004">
    <property type="protein sequence ID" value="MFC5729381.1"/>
    <property type="molecule type" value="Genomic_DNA"/>
</dbReference>
<dbReference type="PANTHER" id="PTHR30146">
    <property type="entry name" value="LACI-RELATED TRANSCRIPTIONAL REPRESSOR"/>
    <property type="match status" value="1"/>
</dbReference>
<evidence type="ECO:0000259" key="4">
    <source>
        <dbReference type="PROSITE" id="PS50932"/>
    </source>
</evidence>
<organism evidence="5 6">
    <name type="scientific">Nocardioides vastitatis</name>
    <dbReference type="NCBI Taxonomy" id="2568655"/>
    <lineage>
        <taxon>Bacteria</taxon>
        <taxon>Bacillati</taxon>
        <taxon>Actinomycetota</taxon>
        <taxon>Actinomycetes</taxon>
        <taxon>Propionibacteriales</taxon>
        <taxon>Nocardioidaceae</taxon>
        <taxon>Nocardioides</taxon>
    </lineage>
</organism>
<reference evidence="6" key="1">
    <citation type="journal article" date="2019" name="Int. J. Syst. Evol. Microbiol.">
        <title>The Global Catalogue of Microorganisms (GCM) 10K type strain sequencing project: providing services to taxonomists for standard genome sequencing and annotation.</title>
        <authorList>
            <consortium name="The Broad Institute Genomics Platform"/>
            <consortium name="The Broad Institute Genome Sequencing Center for Infectious Disease"/>
            <person name="Wu L."/>
            <person name="Ma J."/>
        </authorList>
    </citation>
    <scope>NUCLEOTIDE SEQUENCE [LARGE SCALE GENOMIC DNA]</scope>
    <source>
        <strain evidence="6">YIM 94188</strain>
    </source>
</reference>
<gene>
    <name evidence="5" type="ORF">ACFPQB_10670</name>
</gene>
<protein>
    <submittedName>
        <fullName evidence="5">LacI family DNA-binding transcriptional regulator</fullName>
    </submittedName>
</protein>
<dbReference type="Gene3D" id="1.10.260.40">
    <property type="entry name" value="lambda repressor-like DNA-binding domains"/>
    <property type="match status" value="1"/>
</dbReference>
<dbReference type="RefSeq" id="WP_378527057.1">
    <property type="nucleotide sequence ID" value="NZ_JBHSNS010000004.1"/>
</dbReference>
<keyword evidence="6" id="KW-1185">Reference proteome</keyword>
<dbReference type="CDD" id="cd01392">
    <property type="entry name" value="HTH_LacI"/>
    <property type="match status" value="1"/>
</dbReference>
<dbReference type="SUPFAM" id="SSF53822">
    <property type="entry name" value="Periplasmic binding protein-like I"/>
    <property type="match status" value="1"/>
</dbReference>
<accession>A0ABW0ZED9</accession>
<evidence type="ECO:0000256" key="2">
    <source>
        <dbReference type="ARBA" id="ARBA00023125"/>
    </source>
</evidence>
<dbReference type="SMART" id="SM00354">
    <property type="entry name" value="HTH_LACI"/>
    <property type="match status" value="1"/>
</dbReference>
<dbReference type="Pfam" id="PF13377">
    <property type="entry name" value="Peripla_BP_3"/>
    <property type="match status" value="1"/>
</dbReference>
<proteinExistence type="predicted"/>
<sequence>MQQPTIYDVARRAGVAPSTVSRAFGRPERVGARTREQVLAAAKELGYVPNPHARALQTGRHRTIAMVISDIANPHFFELIRGAEQRAKAAENTLVIVNAEESPTIERDQINGLLRSVDGFILAASRLPDDDLRALASKHHVVLVDRELAPLPSVAMDTGSGCRQILEHFASLGHEEFTYCAGPPGSWMGAARWAALKAGAEEHGLRARRVGPYTPTVANGGAAADGALRSGTTALVAHNDLLAIGIMRRLADRGVRVPADISVLGFDDIFAAELVQPTLTTLGGPDAHAGRLAVELLLDLLKAPHGHHVGDDGESPHRIRLPTSLVLRESSGPAARPAPAP</sequence>
<evidence type="ECO:0000256" key="3">
    <source>
        <dbReference type="ARBA" id="ARBA00023163"/>
    </source>
</evidence>
<dbReference type="PROSITE" id="PS50932">
    <property type="entry name" value="HTH_LACI_2"/>
    <property type="match status" value="1"/>
</dbReference>